<dbReference type="Proteomes" id="UP000184330">
    <property type="component" value="Unassembled WGS sequence"/>
</dbReference>
<accession>A0A1L7XI25</accession>
<gene>
    <name evidence="2" type="ORF">PAC_14589</name>
</gene>
<feature type="compositionally biased region" description="Low complexity" evidence="1">
    <location>
        <begin position="276"/>
        <end position="288"/>
    </location>
</feature>
<feature type="compositionally biased region" description="Polar residues" evidence="1">
    <location>
        <begin position="9"/>
        <end position="29"/>
    </location>
</feature>
<keyword evidence="3" id="KW-1185">Reference proteome</keyword>
<feature type="region of interest" description="Disordered" evidence="1">
    <location>
        <begin position="1"/>
        <end position="47"/>
    </location>
</feature>
<reference evidence="2 3" key="1">
    <citation type="submission" date="2016-03" db="EMBL/GenBank/DDBJ databases">
        <authorList>
            <person name="Ploux O."/>
        </authorList>
    </citation>
    <scope>NUCLEOTIDE SEQUENCE [LARGE SCALE GENOMIC DNA]</scope>
    <source>
        <strain evidence="2 3">UAMH 11012</strain>
    </source>
</reference>
<name>A0A1L7XI25_9HELO</name>
<feature type="region of interest" description="Disordered" evidence="1">
    <location>
        <begin position="62"/>
        <end position="106"/>
    </location>
</feature>
<organism evidence="2 3">
    <name type="scientific">Phialocephala subalpina</name>
    <dbReference type="NCBI Taxonomy" id="576137"/>
    <lineage>
        <taxon>Eukaryota</taxon>
        <taxon>Fungi</taxon>
        <taxon>Dikarya</taxon>
        <taxon>Ascomycota</taxon>
        <taxon>Pezizomycotina</taxon>
        <taxon>Leotiomycetes</taxon>
        <taxon>Helotiales</taxon>
        <taxon>Mollisiaceae</taxon>
        <taxon>Phialocephala</taxon>
        <taxon>Phialocephala fortinii species complex</taxon>
    </lineage>
</organism>
<proteinExistence type="predicted"/>
<dbReference type="STRING" id="576137.A0A1L7XI25"/>
<feature type="region of interest" description="Disordered" evidence="1">
    <location>
        <begin position="261"/>
        <end position="288"/>
    </location>
</feature>
<evidence type="ECO:0000313" key="2">
    <source>
        <dbReference type="EMBL" id="CZR64690.1"/>
    </source>
</evidence>
<protein>
    <recommendedName>
        <fullName evidence="4">BTB domain-containing protein</fullName>
    </recommendedName>
</protein>
<dbReference type="SUPFAM" id="SSF54695">
    <property type="entry name" value="POZ domain"/>
    <property type="match status" value="1"/>
</dbReference>
<dbReference type="InterPro" id="IPR011333">
    <property type="entry name" value="SKP1/BTB/POZ_sf"/>
</dbReference>
<evidence type="ECO:0000313" key="3">
    <source>
        <dbReference type="Proteomes" id="UP000184330"/>
    </source>
</evidence>
<dbReference type="Gene3D" id="3.30.710.10">
    <property type="entry name" value="Potassium Channel Kv1.1, Chain A"/>
    <property type="match status" value="1"/>
</dbReference>
<dbReference type="OrthoDB" id="3565299at2759"/>
<dbReference type="AlphaFoldDB" id="A0A1L7XI25"/>
<evidence type="ECO:0008006" key="4">
    <source>
        <dbReference type="Google" id="ProtNLM"/>
    </source>
</evidence>
<evidence type="ECO:0000256" key="1">
    <source>
        <dbReference type="SAM" id="MobiDB-lite"/>
    </source>
</evidence>
<dbReference type="EMBL" id="FJOG01000027">
    <property type="protein sequence ID" value="CZR64690.1"/>
    <property type="molecule type" value="Genomic_DNA"/>
</dbReference>
<sequence length="525" mass="58533">MARMKQATRENNSGVGNQLRSEQRSNQSRAGRGQTIIESPESDRNSCHCRLGHRDFDACSRDPQSPYFHRGLGTPTPPSSSRSSNMKDKAPKKQKTNGAGGGRKRRIEAVEEEEVKYQCDCGQGHDTELECEYAVELKKHVEISTSVIIGSQAMITIHVGTETKQTFLVHKELLALHSGYFHDCFASHIIKQEVKQEVKQEIKSEPNTSKPHGNLYDADSDSEMEDVLRDGHAISQTSVRSQTTNPVLRLRLPPTTIIAESSASGAARELSDAKKTPTPTLTTSLLSPTKTSESYDLPTINPSQFAQFVSFLYAGTVIDAFDPLIMTIEHNSVEALWYVGQALRSPSFQNNILEGLRTTASVKSGTWPSPEDVEIIYDLHVKSEAGIKLEVSTVSEENKLKKFAIHCLGANNPLTRYDMESTEGKAWDEFLTQKRTDIAMELLRVSGRRAFTKPWEDKLRGEYMVEEEGVEERWERMILARRGRAGVREAAKGGDVGAQLEEGHLVSESRKLGYDRWGDSDSDES</sequence>